<name>A0A553HZR5_9PEZI</name>
<protein>
    <submittedName>
        <fullName evidence="2">Uncharacterized protein</fullName>
    </submittedName>
</protein>
<dbReference type="Proteomes" id="UP000319160">
    <property type="component" value="Unassembled WGS sequence"/>
</dbReference>
<proteinExistence type="predicted"/>
<dbReference type="EMBL" id="VFLP01000029">
    <property type="protein sequence ID" value="TRX93442.1"/>
    <property type="molecule type" value="Genomic_DNA"/>
</dbReference>
<keyword evidence="1" id="KW-0472">Membrane</keyword>
<gene>
    <name evidence="2" type="ORF">FHL15_005717</name>
</gene>
<feature type="transmembrane region" description="Helical" evidence="1">
    <location>
        <begin position="78"/>
        <end position="97"/>
    </location>
</feature>
<comment type="caution">
    <text evidence="2">The sequence shown here is derived from an EMBL/GenBank/DDBJ whole genome shotgun (WGS) entry which is preliminary data.</text>
</comment>
<keyword evidence="3" id="KW-1185">Reference proteome</keyword>
<evidence type="ECO:0000313" key="2">
    <source>
        <dbReference type="EMBL" id="TRX93442.1"/>
    </source>
</evidence>
<dbReference type="AlphaFoldDB" id="A0A553HZR5"/>
<sequence length="175" mass="19613">MAEDCCFEIFGPFLFDLVWRSIASAEVIITERLFVRRRKFIVRIGRGFQNILHLPRCLCAFTTDDPGITKRALRISSMVMMASFTISDIIASCAFYVDGTRAFKNPLFLGLSVGISLFCGIMVWIVLAIKKQPESSSNSDCNLEKGIQISDIEDGDEAEMDNTIKCIWSLPPCIP</sequence>
<accession>A0A553HZR5</accession>
<keyword evidence="1" id="KW-1133">Transmembrane helix</keyword>
<evidence type="ECO:0000256" key="1">
    <source>
        <dbReference type="SAM" id="Phobius"/>
    </source>
</evidence>
<feature type="transmembrane region" description="Helical" evidence="1">
    <location>
        <begin position="109"/>
        <end position="129"/>
    </location>
</feature>
<organism evidence="2 3">
    <name type="scientific">Xylaria flabelliformis</name>
    <dbReference type="NCBI Taxonomy" id="2512241"/>
    <lineage>
        <taxon>Eukaryota</taxon>
        <taxon>Fungi</taxon>
        <taxon>Dikarya</taxon>
        <taxon>Ascomycota</taxon>
        <taxon>Pezizomycotina</taxon>
        <taxon>Sordariomycetes</taxon>
        <taxon>Xylariomycetidae</taxon>
        <taxon>Xylariales</taxon>
        <taxon>Xylariaceae</taxon>
        <taxon>Xylaria</taxon>
    </lineage>
</organism>
<keyword evidence="1" id="KW-0812">Transmembrane</keyword>
<evidence type="ECO:0000313" key="3">
    <source>
        <dbReference type="Proteomes" id="UP000319160"/>
    </source>
</evidence>
<reference evidence="3" key="1">
    <citation type="submission" date="2019-06" db="EMBL/GenBank/DDBJ databases">
        <title>Draft genome sequence of the griseofulvin-producing fungus Xylaria cubensis strain G536.</title>
        <authorList>
            <person name="Mead M.E."/>
            <person name="Raja H.A."/>
            <person name="Steenwyk J.L."/>
            <person name="Knowles S.L."/>
            <person name="Oberlies N.H."/>
            <person name="Rokas A."/>
        </authorList>
    </citation>
    <scope>NUCLEOTIDE SEQUENCE [LARGE SCALE GENOMIC DNA]</scope>
    <source>
        <strain evidence="3">G536</strain>
    </source>
</reference>
<dbReference type="OrthoDB" id="5137762at2759"/>